<dbReference type="Pfam" id="PF08350">
    <property type="entry name" value="FilR1_middle"/>
    <property type="match status" value="1"/>
</dbReference>
<keyword evidence="4" id="KW-1185">Reference proteome</keyword>
<organism evidence="3 4">
    <name type="scientific">Natrinema halophilum</name>
    <dbReference type="NCBI Taxonomy" id="1699371"/>
    <lineage>
        <taxon>Archaea</taxon>
        <taxon>Methanobacteriati</taxon>
        <taxon>Methanobacteriota</taxon>
        <taxon>Stenosarchaea group</taxon>
        <taxon>Halobacteria</taxon>
        <taxon>Halobacteriales</taxon>
        <taxon>Natrialbaceae</taxon>
        <taxon>Natrinema</taxon>
    </lineage>
</organism>
<reference evidence="3 4" key="1">
    <citation type="submission" date="2020-07" db="EMBL/GenBank/DDBJ databases">
        <authorList>
            <person name="Cui H."/>
        </authorList>
    </citation>
    <scope>NUCLEOTIDE SEQUENCE [LARGE SCALE GENOMIC DNA]</scope>
    <source>
        <strain evidence="3 4">YPL8</strain>
    </source>
</reference>
<dbReference type="Proteomes" id="UP000509241">
    <property type="component" value="Chromosome"/>
</dbReference>
<accession>A0A7D5K6Q9</accession>
<feature type="domain" description="HVO-A0261-like N-terminal" evidence="2">
    <location>
        <begin position="11"/>
        <end position="87"/>
    </location>
</feature>
<protein>
    <submittedName>
        <fullName evidence="3">Uncharacterized protein</fullName>
    </submittedName>
</protein>
<dbReference type="InterPro" id="IPR057527">
    <property type="entry name" value="HVO_A0261-like_N"/>
</dbReference>
<sequence length="254" mass="28152">MTEDAPAPDPVELVRRGELLDALFDGPKTPGELEAETSFSRSTVHRAIESLVEQHVLTESDCGFELTGFGRVVATETAEYRTNVVTAGRLQPLLDEVDATAVTLPLDGLEGAEITRPKQAHAHVATTRITDLLAGSNRIRLFSGVISPIFLDIAYKQVLSGTEVVAIFDRRVIEILFSEYGKNAREAARTGRFEVMIYDDCPFELFLCDGTVGIAAHDDGFLRLLVESDDLGVYEWAESVFDRYRERSEYATIF</sequence>
<dbReference type="EMBL" id="CP058601">
    <property type="protein sequence ID" value="QLG49343.1"/>
    <property type="molecule type" value="Genomic_DNA"/>
</dbReference>
<dbReference type="SUPFAM" id="SSF46785">
    <property type="entry name" value="Winged helix' DNA-binding domain"/>
    <property type="match status" value="1"/>
</dbReference>
<dbReference type="KEGG" id="haly:HYG82_10950"/>
<proteinExistence type="predicted"/>
<dbReference type="AlphaFoldDB" id="A0A7D5K6Q9"/>
<dbReference type="RefSeq" id="WP_179261078.1">
    <property type="nucleotide sequence ID" value="NZ_CP058601.1"/>
</dbReference>
<feature type="domain" description="Methanogenesis regulatory protein FilR1 middle" evidence="1">
    <location>
        <begin position="125"/>
        <end position="247"/>
    </location>
</feature>
<dbReference type="InterPro" id="IPR036388">
    <property type="entry name" value="WH-like_DNA-bd_sf"/>
</dbReference>
<dbReference type="InterPro" id="IPR011991">
    <property type="entry name" value="ArsR-like_HTH"/>
</dbReference>
<dbReference type="Pfam" id="PF25213">
    <property type="entry name" value="HVO_A0261_N"/>
    <property type="match status" value="1"/>
</dbReference>
<dbReference type="GeneID" id="56033815"/>
<evidence type="ECO:0000313" key="3">
    <source>
        <dbReference type="EMBL" id="QLG49343.1"/>
    </source>
</evidence>
<dbReference type="InterPro" id="IPR013561">
    <property type="entry name" value="FilR1_middle_dom"/>
</dbReference>
<dbReference type="InterPro" id="IPR036390">
    <property type="entry name" value="WH_DNA-bd_sf"/>
</dbReference>
<dbReference type="OrthoDB" id="330490at2157"/>
<dbReference type="Gene3D" id="1.10.10.10">
    <property type="entry name" value="Winged helix-like DNA-binding domain superfamily/Winged helix DNA-binding domain"/>
    <property type="match status" value="1"/>
</dbReference>
<dbReference type="CDD" id="cd00090">
    <property type="entry name" value="HTH_ARSR"/>
    <property type="match status" value="1"/>
</dbReference>
<evidence type="ECO:0000259" key="2">
    <source>
        <dbReference type="Pfam" id="PF25213"/>
    </source>
</evidence>
<evidence type="ECO:0000259" key="1">
    <source>
        <dbReference type="Pfam" id="PF08350"/>
    </source>
</evidence>
<name>A0A7D5K6Q9_9EURY</name>
<gene>
    <name evidence="3" type="ORF">HYG82_10950</name>
</gene>
<evidence type="ECO:0000313" key="4">
    <source>
        <dbReference type="Proteomes" id="UP000509241"/>
    </source>
</evidence>